<dbReference type="SUPFAM" id="SSF109854">
    <property type="entry name" value="DinB/YfiT-like putative metalloenzymes"/>
    <property type="match status" value="1"/>
</dbReference>
<dbReference type="InterPro" id="IPR007061">
    <property type="entry name" value="MST-like"/>
</dbReference>
<keyword evidence="2" id="KW-1185">Reference proteome</keyword>
<evidence type="ECO:0008006" key="3">
    <source>
        <dbReference type="Google" id="ProtNLM"/>
    </source>
</evidence>
<evidence type="ECO:0000313" key="1">
    <source>
        <dbReference type="EMBL" id="ALX04153.1"/>
    </source>
</evidence>
<sequence length="174" mass="19183">MRWKVEGLDELDARRSLTPTGLSLLGLVHHTAVCACEYFGVVFDRPFPEPTPDVDADPHADFVVPAEVSLAEALGYVDRAWAHADATIDALDLDATGVVPWWTAPRDVVTLRRVLVHMVAEAHRHAGHADVLRERLDGLAGLRPDATNLPDDVTWHHHVARVDRTAREAAERSA</sequence>
<dbReference type="Proteomes" id="UP000067689">
    <property type="component" value="Chromosome"/>
</dbReference>
<dbReference type="EMBL" id="CP011502">
    <property type="protein sequence ID" value="ALX04153.1"/>
    <property type="molecule type" value="Genomic_DNA"/>
</dbReference>
<organism evidence="1 2">
    <name type="scientific">Aeromicrobium erythreum</name>
    <dbReference type="NCBI Taxonomy" id="2041"/>
    <lineage>
        <taxon>Bacteria</taxon>
        <taxon>Bacillati</taxon>
        <taxon>Actinomycetota</taxon>
        <taxon>Actinomycetes</taxon>
        <taxon>Propionibacteriales</taxon>
        <taxon>Nocardioidaceae</taxon>
        <taxon>Aeromicrobium</taxon>
    </lineage>
</organism>
<reference evidence="1 2" key="1">
    <citation type="journal article" date="1991" name="Int. J. Syst. Bacteriol.">
        <title>Description of the erythromycin-producing bacterium Arthrobacter sp. strain NRRL B-3381 as Aeromicrobium erythreum gen. nov., sp. nov.</title>
        <authorList>
            <person name="Miller E.S."/>
            <person name="Woese C.R."/>
            <person name="Brenner S."/>
        </authorList>
    </citation>
    <scope>NUCLEOTIDE SEQUENCE [LARGE SCALE GENOMIC DNA]</scope>
    <source>
        <strain evidence="1 2">AR18</strain>
    </source>
</reference>
<proteinExistence type="predicted"/>
<evidence type="ECO:0000313" key="2">
    <source>
        <dbReference type="Proteomes" id="UP000067689"/>
    </source>
</evidence>
<dbReference type="InterPro" id="IPR034660">
    <property type="entry name" value="DinB/YfiT-like"/>
</dbReference>
<gene>
    <name evidence="1" type="ORF">AERYTH_05275</name>
</gene>
<dbReference type="STRING" id="2041.AERYTH_05275"/>
<dbReference type="Gene3D" id="1.20.120.450">
    <property type="entry name" value="dinb family like domain"/>
    <property type="match status" value="1"/>
</dbReference>
<name>A0A0U4B824_9ACTN</name>
<dbReference type="RefSeq" id="WP_067855588.1">
    <property type="nucleotide sequence ID" value="NZ_CP011502.1"/>
</dbReference>
<dbReference type="Pfam" id="PF04978">
    <property type="entry name" value="MST"/>
    <property type="match status" value="1"/>
</dbReference>
<accession>A0A0U4B824</accession>
<protein>
    <recommendedName>
        <fullName evidence="3">DinB family protein</fullName>
    </recommendedName>
</protein>
<dbReference type="PATRIC" id="fig|2041.4.peg.1097"/>
<dbReference type="OrthoDB" id="4548523at2"/>
<dbReference type="KEGG" id="aer:AERYTH_05275"/>
<dbReference type="AlphaFoldDB" id="A0A0U4B824"/>